<evidence type="ECO:0000256" key="4">
    <source>
        <dbReference type="ARBA" id="ARBA00022692"/>
    </source>
</evidence>
<dbReference type="Gene3D" id="1.10.3720.10">
    <property type="entry name" value="MetI-like"/>
    <property type="match status" value="1"/>
</dbReference>
<dbReference type="GO" id="GO:0055085">
    <property type="term" value="P:transmembrane transport"/>
    <property type="evidence" value="ECO:0007669"/>
    <property type="project" value="InterPro"/>
</dbReference>
<dbReference type="Proteomes" id="UP000606922">
    <property type="component" value="Unassembled WGS sequence"/>
</dbReference>
<reference evidence="9" key="1">
    <citation type="journal article" date="2014" name="Int. J. Syst. Evol. Microbiol.">
        <title>Complete genome sequence of Corynebacterium casei LMG S-19264T (=DSM 44701T), isolated from a smear-ripened cheese.</title>
        <authorList>
            <consortium name="US DOE Joint Genome Institute (JGI-PGF)"/>
            <person name="Walter F."/>
            <person name="Albersmeier A."/>
            <person name="Kalinowski J."/>
            <person name="Ruckert C."/>
        </authorList>
    </citation>
    <scope>NUCLEOTIDE SEQUENCE</scope>
    <source>
        <strain evidence="9">CGMCC 1.12813</strain>
    </source>
</reference>
<proteinExistence type="inferred from homology"/>
<keyword evidence="10" id="KW-1185">Reference proteome</keyword>
<dbReference type="EMBL" id="BMGB01000001">
    <property type="protein sequence ID" value="GGB06697.1"/>
    <property type="molecule type" value="Genomic_DNA"/>
</dbReference>
<dbReference type="Pfam" id="PF00528">
    <property type="entry name" value="BPD_transp_1"/>
    <property type="match status" value="1"/>
</dbReference>
<organism evidence="9 10">
    <name type="scientific">Conyzicola nivalis</name>
    <dbReference type="NCBI Taxonomy" id="1477021"/>
    <lineage>
        <taxon>Bacteria</taxon>
        <taxon>Bacillati</taxon>
        <taxon>Actinomycetota</taxon>
        <taxon>Actinomycetes</taxon>
        <taxon>Micrococcales</taxon>
        <taxon>Microbacteriaceae</taxon>
        <taxon>Conyzicola</taxon>
    </lineage>
</organism>
<comment type="caution">
    <text evidence="9">The sequence shown here is derived from an EMBL/GenBank/DDBJ whole genome shotgun (WGS) entry which is preliminary data.</text>
</comment>
<name>A0A916SLR8_9MICO</name>
<feature type="transmembrane region" description="Helical" evidence="7">
    <location>
        <begin position="136"/>
        <end position="153"/>
    </location>
</feature>
<dbReference type="CDD" id="cd06261">
    <property type="entry name" value="TM_PBP2"/>
    <property type="match status" value="1"/>
</dbReference>
<keyword evidence="3" id="KW-1003">Cell membrane</keyword>
<keyword evidence="5 7" id="KW-1133">Transmembrane helix</keyword>
<feature type="transmembrane region" description="Helical" evidence="7">
    <location>
        <begin position="240"/>
        <end position="262"/>
    </location>
</feature>
<evidence type="ECO:0000313" key="10">
    <source>
        <dbReference type="Proteomes" id="UP000606922"/>
    </source>
</evidence>
<feature type="transmembrane region" description="Helical" evidence="7">
    <location>
        <begin position="78"/>
        <end position="101"/>
    </location>
</feature>
<keyword evidence="2 7" id="KW-0813">Transport</keyword>
<evidence type="ECO:0000259" key="8">
    <source>
        <dbReference type="PROSITE" id="PS50928"/>
    </source>
</evidence>
<comment type="similarity">
    <text evidence="7">Belongs to the binding-protein-dependent transport system permease family.</text>
</comment>
<sequence length="271" mass="28223">MENSAAEQDGLFAREIAKERASPDRRRSRDVVDGRVVKAAAFEQIEGRGPDVFSGAFGTDNLGRDVFSRSLHGAGASAVVALVTVIVGGGVGILLGVWAGLRRGIADAITGLLTDVTIALPSLIIVATIVTLAGPSLPTISLTIAAFAIPVFARLSRSATLSIATENHVIVARTLGASGWRILTREVLPGGLPVMMPFVLTTLATAIVAEGALSFLGFGLRPPEPSWGGLIAEGRTQLALAPWVTLLPALLLCATILSINVLGEHLREAKR</sequence>
<comment type="subcellular location">
    <subcellularLocation>
        <location evidence="1 7">Cell membrane</location>
        <topology evidence="1 7">Multi-pass membrane protein</topology>
    </subcellularLocation>
</comment>
<dbReference type="PANTHER" id="PTHR43386">
    <property type="entry name" value="OLIGOPEPTIDE TRANSPORT SYSTEM PERMEASE PROTEIN APPC"/>
    <property type="match status" value="1"/>
</dbReference>
<dbReference type="SUPFAM" id="SSF161098">
    <property type="entry name" value="MetI-like"/>
    <property type="match status" value="1"/>
</dbReference>
<dbReference type="InterPro" id="IPR050366">
    <property type="entry name" value="BP-dependent_transpt_permease"/>
</dbReference>
<feature type="transmembrane region" description="Helical" evidence="7">
    <location>
        <begin position="108"/>
        <end position="130"/>
    </location>
</feature>
<dbReference type="InterPro" id="IPR000515">
    <property type="entry name" value="MetI-like"/>
</dbReference>
<dbReference type="RefSeq" id="WP_229733244.1">
    <property type="nucleotide sequence ID" value="NZ_BMGB01000001.1"/>
</dbReference>
<dbReference type="GO" id="GO:0005886">
    <property type="term" value="C:plasma membrane"/>
    <property type="evidence" value="ECO:0007669"/>
    <property type="project" value="UniProtKB-SubCell"/>
</dbReference>
<protein>
    <submittedName>
        <fullName evidence="9">ABC transporter permease</fullName>
    </submittedName>
</protein>
<keyword evidence="6 7" id="KW-0472">Membrane</keyword>
<reference evidence="9" key="2">
    <citation type="submission" date="2020-09" db="EMBL/GenBank/DDBJ databases">
        <authorList>
            <person name="Sun Q."/>
            <person name="Zhou Y."/>
        </authorList>
    </citation>
    <scope>NUCLEOTIDE SEQUENCE</scope>
    <source>
        <strain evidence="9">CGMCC 1.12813</strain>
    </source>
</reference>
<evidence type="ECO:0000256" key="7">
    <source>
        <dbReference type="RuleBase" id="RU363032"/>
    </source>
</evidence>
<gene>
    <name evidence="9" type="ORF">GCM10010979_21530</name>
</gene>
<evidence type="ECO:0000313" key="9">
    <source>
        <dbReference type="EMBL" id="GGB06697.1"/>
    </source>
</evidence>
<feature type="domain" description="ABC transmembrane type-1" evidence="8">
    <location>
        <begin position="74"/>
        <end position="263"/>
    </location>
</feature>
<feature type="transmembrane region" description="Helical" evidence="7">
    <location>
        <begin position="198"/>
        <end position="220"/>
    </location>
</feature>
<dbReference type="PROSITE" id="PS50928">
    <property type="entry name" value="ABC_TM1"/>
    <property type="match status" value="1"/>
</dbReference>
<evidence type="ECO:0000256" key="1">
    <source>
        <dbReference type="ARBA" id="ARBA00004651"/>
    </source>
</evidence>
<dbReference type="InterPro" id="IPR035906">
    <property type="entry name" value="MetI-like_sf"/>
</dbReference>
<accession>A0A916SLR8</accession>
<dbReference type="PANTHER" id="PTHR43386:SF1">
    <property type="entry name" value="D,D-DIPEPTIDE TRANSPORT SYSTEM PERMEASE PROTEIN DDPC-RELATED"/>
    <property type="match status" value="1"/>
</dbReference>
<evidence type="ECO:0000256" key="2">
    <source>
        <dbReference type="ARBA" id="ARBA00022448"/>
    </source>
</evidence>
<evidence type="ECO:0000256" key="5">
    <source>
        <dbReference type="ARBA" id="ARBA00022989"/>
    </source>
</evidence>
<evidence type="ECO:0000256" key="6">
    <source>
        <dbReference type="ARBA" id="ARBA00023136"/>
    </source>
</evidence>
<dbReference type="AlphaFoldDB" id="A0A916SLR8"/>
<keyword evidence="4 7" id="KW-0812">Transmembrane</keyword>
<evidence type="ECO:0000256" key="3">
    <source>
        <dbReference type="ARBA" id="ARBA00022475"/>
    </source>
</evidence>